<evidence type="ECO:0000313" key="4">
    <source>
        <dbReference type="Proteomes" id="UP000320762"/>
    </source>
</evidence>
<name>A0A550D0F9_9AGAR</name>
<dbReference type="InterPro" id="IPR018712">
    <property type="entry name" value="Tle1-like_cat"/>
</dbReference>
<dbReference type="Pfam" id="PF09994">
    <property type="entry name" value="T6SS_Tle1-like_cat"/>
    <property type="match status" value="1"/>
</dbReference>
<feature type="domain" description="T6SS Phospholipase effector Tle1-like catalytic" evidence="2">
    <location>
        <begin position="36"/>
        <end position="326"/>
    </location>
</feature>
<gene>
    <name evidence="3" type="ORF">BD626DRAFT_29840</name>
</gene>
<dbReference type="PANTHER" id="PTHR33840:SF2">
    <property type="entry name" value="TLE1 PHOSPHOLIPASE DOMAIN-CONTAINING PROTEIN"/>
    <property type="match status" value="1"/>
</dbReference>
<proteinExistence type="predicted"/>
<evidence type="ECO:0000256" key="1">
    <source>
        <dbReference type="SAM" id="MobiDB-lite"/>
    </source>
</evidence>
<comment type="caution">
    <text evidence="3">The sequence shown here is derived from an EMBL/GenBank/DDBJ whole genome shotgun (WGS) entry which is preliminary data.</text>
</comment>
<dbReference type="EMBL" id="VDMD01000001">
    <property type="protein sequence ID" value="TRM70516.1"/>
    <property type="molecule type" value="Genomic_DNA"/>
</dbReference>
<reference evidence="3 4" key="1">
    <citation type="journal article" date="2019" name="New Phytol.">
        <title>Comparative genomics reveals unique wood-decay strategies and fruiting body development in the Schizophyllaceae.</title>
        <authorList>
            <person name="Almasi E."/>
            <person name="Sahu N."/>
            <person name="Krizsan K."/>
            <person name="Balint B."/>
            <person name="Kovacs G.M."/>
            <person name="Kiss B."/>
            <person name="Cseklye J."/>
            <person name="Drula E."/>
            <person name="Henrissat B."/>
            <person name="Nagy I."/>
            <person name="Chovatia M."/>
            <person name="Adam C."/>
            <person name="LaButti K."/>
            <person name="Lipzen A."/>
            <person name="Riley R."/>
            <person name="Grigoriev I.V."/>
            <person name="Nagy L.G."/>
        </authorList>
    </citation>
    <scope>NUCLEOTIDE SEQUENCE [LARGE SCALE GENOMIC DNA]</scope>
    <source>
        <strain evidence="3 4">NL-1724</strain>
    </source>
</reference>
<dbReference type="OrthoDB" id="3162439at2759"/>
<dbReference type="SUPFAM" id="SSF53474">
    <property type="entry name" value="alpha/beta-Hydrolases"/>
    <property type="match status" value="1"/>
</dbReference>
<sequence length="475" mass="54404">MESPTTSSPKSETFQEQLESPFANLEETIPPVNRHRAIVLCFDGTGDQFDSDNSNIVSFFSLLKKDDPDKQLVYYQSGIGTYNIPQIAKPAMAKFKRVLDSMIAVHLNAHVMSGYEFLMNRYRTGDKIYIFGFSRGAYIARALAGMLHKVGLLPRGNHQQVAFAYKMYSREDDLGWQQSNAFKKSFCIDVDIELLGVWDTVGSVGIFPRRLPFTTSNTHVRYFRHALAADEHRVRFQPNFWIRSRPEEHARGVQMGEMPQPRTPRSKSSLRDKERTFDAEATMTAHATDVLEVWFAGCHCDVGGGSVPNGTRNSLARIPLRWMIRQCFLLETDILFHRNLLPRVGLDPATLFPQVISREELSRLAVDVKARDVRGFVSEEAEDIADALSSLNDQLKIQPSWWFLELIPSKLRYQMEDDSWLHKVGIHWGRARAIPARQRKHGVHVHRTVKMRMEGEGMDYRPRAGIFDVDSVWMD</sequence>
<evidence type="ECO:0000313" key="3">
    <source>
        <dbReference type="EMBL" id="TRM70516.1"/>
    </source>
</evidence>
<dbReference type="Proteomes" id="UP000320762">
    <property type="component" value="Unassembled WGS sequence"/>
</dbReference>
<keyword evidence="4" id="KW-1185">Reference proteome</keyword>
<dbReference type="AlphaFoldDB" id="A0A550D0F9"/>
<accession>A0A550D0F9</accession>
<feature type="region of interest" description="Disordered" evidence="1">
    <location>
        <begin position="253"/>
        <end position="273"/>
    </location>
</feature>
<dbReference type="PANTHER" id="PTHR33840">
    <property type="match status" value="1"/>
</dbReference>
<dbReference type="InterPro" id="IPR029058">
    <property type="entry name" value="AB_hydrolase_fold"/>
</dbReference>
<dbReference type="STRING" id="97359.A0A550D0F9"/>
<organism evidence="3 4">
    <name type="scientific">Schizophyllum amplum</name>
    <dbReference type="NCBI Taxonomy" id="97359"/>
    <lineage>
        <taxon>Eukaryota</taxon>
        <taxon>Fungi</taxon>
        <taxon>Dikarya</taxon>
        <taxon>Basidiomycota</taxon>
        <taxon>Agaricomycotina</taxon>
        <taxon>Agaricomycetes</taxon>
        <taxon>Agaricomycetidae</taxon>
        <taxon>Agaricales</taxon>
        <taxon>Schizophyllaceae</taxon>
        <taxon>Schizophyllum</taxon>
    </lineage>
</organism>
<evidence type="ECO:0000259" key="2">
    <source>
        <dbReference type="Pfam" id="PF09994"/>
    </source>
</evidence>
<protein>
    <recommendedName>
        <fullName evidence="2">T6SS Phospholipase effector Tle1-like catalytic domain-containing protein</fullName>
    </recommendedName>
</protein>